<dbReference type="Proteomes" id="UP000007524">
    <property type="component" value="Segment"/>
</dbReference>
<dbReference type="GeneID" id="14012929"/>
<evidence type="ECO:0000313" key="1">
    <source>
        <dbReference type="EMBL" id="AFA44614.1"/>
    </source>
</evidence>
<name>H6X4E8_9CAUD</name>
<reference evidence="1 2" key="1">
    <citation type="journal article" date="2012" name="J. Virol.">
        <title>Genome of Klebsiella sp.-Infecting Bacteriophage vB_KleM_RaK2.</title>
        <authorList>
            <person name="Simoliunas E."/>
            <person name="Kaliniene L."/>
            <person name="Truncaite L."/>
            <person name="Klausa V."/>
            <person name="Zajanckauskaite A."/>
            <person name="Meskys R."/>
        </authorList>
    </citation>
    <scope>NUCLEOTIDE SEQUENCE [LARGE SCALE GENOMIC DNA]</scope>
</reference>
<dbReference type="KEGG" id="vg:14012929"/>
<organism evidence="1 2">
    <name type="scientific">Klebsiella phage vB_KleM_RaK2</name>
    <dbReference type="NCBI Taxonomy" id="1147094"/>
    <lineage>
        <taxon>Viruses</taxon>
        <taxon>Duplodnaviria</taxon>
        <taxon>Heunggongvirae</taxon>
        <taxon>Uroviricota</taxon>
        <taxon>Caudoviricetes</taxon>
        <taxon>Alcyoneusvirus</taxon>
        <taxon>Alcyoneusvirus RaK2</taxon>
    </lineage>
</organism>
<sequence length="62" mass="7075">MAVVYGYISNYDLTFREVGTELGAKNAATRNGSTRVGYRSSINNMYIETHIRNDKKGKWEKV</sequence>
<proteinExistence type="predicted"/>
<protein>
    <submittedName>
        <fullName evidence="1">Uncharacterized protein</fullName>
    </submittedName>
</protein>
<dbReference type="RefSeq" id="YP_007007496.1">
    <property type="nucleotide sequence ID" value="NC_019526.1"/>
</dbReference>
<evidence type="ECO:0000313" key="2">
    <source>
        <dbReference type="Proteomes" id="UP000007524"/>
    </source>
</evidence>
<gene>
    <name evidence="1" type="ORF">RaK2_00341</name>
</gene>
<accession>H6X4E8</accession>
<keyword evidence="2" id="KW-1185">Reference proteome</keyword>
<dbReference type="OrthoDB" id="28837at10239"/>
<dbReference type="EMBL" id="JQ513383">
    <property type="protein sequence ID" value="AFA44614.1"/>
    <property type="molecule type" value="Genomic_DNA"/>
</dbReference>